<dbReference type="AlphaFoldDB" id="A0A0A9FC90"/>
<accession>A0A0A9FC90</accession>
<feature type="chain" id="PRO_5013311648" description="Secreted protein" evidence="1">
    <location>
        <begin position="16"/>
        <end position="146"/>
    </location>
</feature>
<evidence type="ECO:0000313" key="2">
    <source>
        <dbReference type="EMBL" id="JAE07751.1"/>
    </source>
</evidence>
<evidence type="ECO:0000256" key="1">
    <source>
        <dbReference type="SAM" id="SignalP"/>
    </source>
</evidence>
<feature type="signal peptide" evidence="1">
    <location>
        <begin position="1"/>
        <end position="15"/>
    </location>
</feature>
<dbReference type="EMBL" id="GBRH01190145">
    <property type="protein sequence ID" value="JAE07751.1"/>
    <property type="molecule type" value="Transcribed_RNA"/>
</dbReference>
<protein>
    <recommendedName>
        <fullName evidence="3">Secreted protein</fullName>
    </recommendedName>
</protein>
<organism evidence="2">
    <name type="scientific">Arundo donax</name>
    <name type="common">Giant reed</name>
    <name type="synonym">Donax arundinaceus</name>
    <dbReference type="NCBI Taxonomy" id="35708"/>
    <lineage>
        <taxon>Eukaryota</taxon>
        <taxon>Viridiplantae</taxon>
        <taxon>Streptophyta</taxon>
        <taxon>Embryophyta</taxon>
        <taxon>Tracheophyta</taxon>
        <taxon>Spermatophyta</taxon>
        <taxon>Magnoliopsida</taxon>
        <taxon>Liliopsida</taxon>
        <taxon>Poales</taxon>
        <taxon>Poaceae</taxon>
        <taxon>PACMAD clade</taxon>
        <taxon>Arundinoideae</taxon>
        <taxon>Arundineae</taxon>
        <taxon>Arundo</taxon>
    </lineage>
</organism>
<reference evidence="2" key="1">
    <citation type="submission" date="2014-09" db="EMBL/GenBank/DDBJ databases">
        <authorList>
            <person name="Magalhaes I.L.F."/>
            <person name="Oliveira U."/>
            <person name="Santos F.R."/>
            <person name="Vidigal T.H.D.A."/>
            <person name="Brescovit A.D."/>
            <person name="Santos A.J."/>
        </authorList>
    </citation>
    <scope>NUCLEOTIDE SEQUENCE</scope>
    <source>
        <tissue evidence="2">Shoot tissue taken approximately 20 cm above the soil surface</tissue>
    </source>
</reference>
<evidence type="ECO:0008006" key="3">
    <source>
        <dbReference type="Google" id="ProtNLM"/>
    </source>
</evidence>
<sequence length="146" mass="16705">MIGCLLRGLVSWLHCSTVSRPCRYQRFTEYQRFPSCTPKGRIANRTWRQQLFGTARPPATNSQLLRHTNLNSVQQICKVLYRLYCSSCEAAVYFQCKLTENKEHKLIFARILTGSSNARVKSVAGILTLPSWMFESFCCSTQSLQA</sequence>
<proteinExistence type="predicted"/>
<reference evidence="2" key="2">
    <citation type="journal article" date="2015" name="Data Brief">
        <title>Shoot transcriptome of the giant reed, Arundo donax.</title>
        <authorList>
            <person name="Barrero R.A."/>
            <person name="Guerrero F.D."/>
            <person name="Moolhuijzen P."/>
            <person name="Goolsby J.A."/>
            <person name="Tidwell J."/>
            <person name="Bellgard S.E."/>
            <person name="Bellgard M.I."/>
        </authorList>
    </citation>
    <scope>NUCLEOTIDE SEQUENCE</scope>
    <source>
        <tissue evidence="2">Shoot tissue taken approximately 20 cm above the soil surface</tissue>
    </source>
</reference>
<name>A0A0A9FC90_ARUDO</name>
<keyword evidence="1" id="KW-0732">Signal</keyword>